<dbReference type="PROSITE" id="PS51482">
    <property type="entry name" value="DEGV"/>
    <property type="match status" value="1"/>
</dbReference>
<dbReference type="Pfam" id="PF02645">
    <property type="entry name" value="DegV"/>
    <property type="match status" value="1"/>
</dbReference>
<sequence length="130" mass="14462">HLFTVDDLEFLKKGGRISPAVAVVGKLLKIKPLLHATPKGTLGPIAKIVGRKRALEALADEAKRRAELEEDDPIFIAHGDCEEDALRMQELLRERFGQDRRILINYVDPVMGTHGGPGILAVFFRGKLRE</sequence>
<reference evidence="4" key="2">
    <citation type="journal article" date="2021" name="PeerJ">
        <title>Extensive microbial diversity within the chicken gut microbiome revealed by metagenomics and culture.</title>
        <authorList>
            <person name="Gilroy R."/>
            <person name="Ravi A."/>
            <person name="Getino M."/>
            <person name="Pursley I."/>
            <person name="Horton D.L."/>
            <person name="Alikhan N.F."/>
            <person name="Baker D."/>
            <person name="Gharbi K."/>
            <person name="Hall N."/>
            <person name="Watson M."/>
            <person name="Adriaenssens E.M."/>
            <person name="Foster-Nyarko E."/>
            <person name="Jarju S."/>
            <person name="Secka A."/>
            <person name="Antonio M."/>
            <person name="Oren A."/>
            <person name="Chaudhuri R.R."/>
            <person name="La Ragione R."/>
            <person name="Hildebrand F."/>
            <person name="Pallen M.J."/>
        </authorList>
    </citation>
    <scope>NUCLEOTIDE SEQUENCE</scope>
    <source>
        <strain evidence="4">11687</strain>
    </source>
</reference>
<dbReference type="AlphaFoldDB" id="A0A9D1MG91"/>
<dbReference type="SUPFAM" id="SSF82549">
    <property type="entry name" value="DAK1/DegV-like"/>
    <property type="match status" value="1"/>
</dbReference>
<dbReference type="GO" id="GO:0008289">
    <property type="term" value="F:lipid binding"/>
    <property type="evidence" value="ECO:0007669"/>
    <property type="project" value="UniProtKB-KW"/>
</dbReference>
<comment type="caution">
    <text evidence="4">The sequence shown here is derived from an EMBL/GenBank/DDBJ whole genome shotgun (WGS) entry which is preliminary data.</text>
</comment>
<dbReference type="InterPro" id="IPR050270">
    <property type="entry name" value="DegV_domain_contain"/>
</dbReference>
<accession>A0A9D1MG91</accession>
<dbReference type="NCBIfam" id="TIGR00762">
    <property type="entry name" value="DegV"/>
    <property type="match status" value="1"/>
</dbReference>
<dbReference type="PANTHER" id="PTHR33434">
    <property type="entry name" value="DEGV DOMAIN-CONTAINING PROTEIN DR_1986-RELATED"/>
    <property type="match status" value="1"/>
</dbReference>
<comment type="function">
    <text evidence="1">May bind long-chain fatty acids, such as palmitate, and may play a role in lipid transport or fatty acid metabolism.</text>
</comment>
<dbReference type="InterPro" id="IPR003797">
    <property type="entry name" value="DegV"/>
</dbReference>
<gene>
    <name evidence="4" type="ORF">IAC57_05370</name>
</gene>
<evidence type="ECO:0000313" key="5">
    <source>
        <dbReference type="Proteomes" id="UP000824081"/>
    </source>
</evidence>
<organism evidence="4 5">
    <name type="scientific">Candidatus Scatosoma pullistercoris</name>
    <dbReference type="NCBI Taxonomy" id="2840934"/>
    <lineage>
        <taxon>Bacteria</taxon>
        <taxon>Bacillati</taxon>
        <taxon>Bacillota</taxon>
        <taxon>Clostridia</taxon>
        <taxon>Candidatus Scatosoma</taxon>
    </lineage>
</organism>
<keyword evidence="3" id="KW-0175">Coiled coil</keyword>
<dbReference type="InterPro" id="IPR043168">
    <property type="entry name" value="DegV_C"/>
</dbReference>
<name>A0A9D1MG91_9FIRM</name>
<feature type="non-terminal residue" evidence="4">
    <location>
        <position position="1"/>
    </location>
</feature>
<evidence type="ECO:0000256" key="1">
    <source>
        <dbReference type="ARBA" id="ARBA00003238"/>
    </source>
</evidence>
<evidence type="ECO:0000256" key="2">
    <source>
        <dbReference type="ARBA" id="ARBA00023121"/>
    </source>
</evidence>
<feature type="coiled-coil region" evidence="3">
    <location>
        <begin position="45"/>
        <end position="72"/>
    </location>
</feature>
<dbReference type="EMBL" id="DVMZ01000142">
    <property type="protein sequence ID" value="HIU59517.1"/>
    <property type="molecule type" value="Genomic_DNA"/>
</dbReference>
<dbReference type="PANTHER" id="PTHR33434:SF3">
    <property type="entry name" value="DEGV DOMAIN-CONTAINING PROTEIN YITS"/>
    <property type="match status" value="1"/>
</dbReference>
<reference evidence="4" key="1">
    <citation type="submission" date="2020-10" db="EMBL/GenBank/DDBJ databases">
        <authorList>
            <person name="Gilroy R."/>
        </authorList>
    </citation>
    <scope>NUCLEOTIDE SEQUENCE</scope>
    <source>
        <strain evidence="4">11687</strain>
    </source>
</reference>
<evidence type="ECO:0000313" key="4">
    <source>
        <dbReference type="EMBL" id="HIU59517.1"/>
    </source>
</evidence>
<dbReference type="Proteomes" id="UP000824081">
    <property type="component" value="Unassembled WGS sequence"/>
</dbReference>
<proteinExistence type="predicted"/>
<protein>
    <submittedName>
        <fullName evidence="4">DegV family EDD domain-containing protein</fullName>
    </submittedName>
</protein>
<evidence type="ECO:0000256" key="3">
    <source>
        <dbReference type="SAM" id="Coils"/>
    </source>
</evidence>
<dbReference type="Gene3D" id="3.30.1180.10">
    <property type="match status" value="1"/>
</dbReference>
<keyword evidence="2" id="KW-0446">Lipid-binding</keyword>